<accession>A0A6J7QAE9</accession>
<organism evidence="1">
    <name type="scientific">freshwater metagenome</name>
    <dbReference type="NCBI Taxonomy" id="449393"/>
    <lineage>
        <taxon>unclassified sequences</taxon>
        <taxon>metagenomes</taxon>
        <taxon>ecological metagenomes</taxon>
    </lineage>
</organism>
<dbReference type="EMBL" id="CAFBPD010000145">
    <property type="protein sequence ID" value="CAB5011294.1"/>
    <property type="molecule type" value="Genomic_DNA"/>
</dbReference>
<proteinExistence type="predicted"/>
<protein>
    <submittedName>
        <fullName evidence="1">Unannotated protein</fullName>
    </submittedName>
</protein>
<dbReference type="AlphaFoldDB" id="A0A6J7QAE9"/>
<evidence type="ECO:0000313" key="1">
    <source>
        <dbReference type="EMBL" id="CAB5011294.1"/>
    </source>
</evidence>
<name>A0A6J7QAE9_9ZZZZ</name>
<gene>
    <name evidence="1" type="ORF">UFOPK4061_00884</name>
</gene>
<sequence>MSLAHTRRAALNFAISGMKSMLLDRKVKRVGATESMLMPRRTHSSRYARAFANVKAISWIAFDPDSRMWYPLIASETQRGISRAMCSITSTESLRPVAAGKICVPRAMYSLRTSFWTNMPNSFGFTPRFAARAWNIATQM</sequence>
<reference evidence="1" key="1">
    <citation type="submission" date="2020-05" db="EMBL/GenBank/DDBJ databases">
        <authorList>
            <person name="Chiriac C."/>
            <person name="Salcher M."/>
            <person name="Ghai R."/>
            <person name="Kavagutti S V."/>
        </authorList>
    </citation>
    <scope>NUCLEOTIDE SEQUENCE</scope>
</reference>